<evidence type="ECO:0000256" key="5">
    <source>
        <dbReference type="RuleBase" id="RU362024"/>
    </source>
</evidence>
<keyword evidence="5" id="KW-0963">Cytoplasm</keyword>
<name>A4BSU5_9GAMM</name>
<dbReference type="HOGENOM" id="CLU_056931_0_1_6"/>
<dbReference type="InterPro" id="IPR004384">
    <property type="entry name" value="RNA_MeTrfase_TrmJ/LasT"/>
</dbReference>
<comment type="similarity">
    <text evidence="1">Belongs to the class IV-like SAM-binding methyltransferase superfamily. RNA methyltransferase TrmH family.</text>
</comment>
<feature type="domain" description="tRNA/rRNA methyltransferase SpoU type" evidence="6">
    <location>
        <begin position="6"/>
        <end position="155"/>
    </location>
</feature>
<dbReference type="GO" id="GO:0003723">
    <property type="term" value="F:RNA binding"/>
    <property type="evidence" value="ECO:0007669"/>
    <property type="project" value="InterPro"/>
</dbReference>
<comment type="function">
    <text evidence="5">Catalyzes the formation of 2'O-methylated cytidine (Cm32) or 2'O-methylated uridine (Um32) at position 32 in tRNA.</text>
</comment>
<evidence type="ECO:0000256" key="1">
    <source>
        <dbReference type="ARBA" id="ARBA00007228"/>
    </source>
</evidence>
<dbReference type="STRING" id="314278.NB231_00670"/>
<comment type="subunit">
    <text evidence="5">Homodimer.</text>
</comment>
<dbReference type="AlphaFoldDB" id="A4BSU5"/>
<sequence length="243" mass="26286">MNPDNIRIVLLGTTHPGNIGSAARAMKTMGLSRLHLVAPLYYPDPRAQATAGHAADVLGAAHVHADLAAALHDTRLVLGLTARPRRLAAEALDARCGALQIAEASRAYPVALLFGREDSGLTNAQLSYCHGVVHIPANPAYPVLNLAAAVQIVCYELFLAGRCLEGERGEPSGSSAAPPAPMEELEGFYCHLQRIMQASGYSRHRPDALLMRRLRRLFNRARPERAELNLLRGILTAIERRLG</sequence>
<dbReference type="EMBL" id="AAOF01000011">
    <property type="protein sequence ID" value="EAR21189.1"/>
    <property type="molecule type" value="Genomic_DNA"/>
</dbReference>
<evidence type="ECO:0000313" key="7">
    <source>
        <dbReference type="EMBL" id="EAR21189.1"/>
    </source>
</evidence>
<evidence type="ECO:0000256" key="2">
    <source>
        <dbReference type="ARBA" id="ARBA00022603"/>
    </source>
</evidence>
<dbReference type="Gene3D" id="1.10.8.590">
    <property type="match status" value="1"/>
</dbReference>
<dbReference type="NCBIfam" id="TIGR00050">
    <property type="entry name" value="rRNA_methyl_1"/>
    <property type="match status" value="1"/>
</dbReference>
<dbReference type="SUPFAM" id="SSF75217">
    <property type="entry name" value="alpha/beta knot"/>
    <property type="match status" value="1"/>
</dbReference>
<dbReference type="eggNOG" id="COG0565">
    <property type="taxonomic scope" value="Bacteria"/>
</dbReference>
<dbReference type="RefSeq" id="WP_004998802.1">
    <property type="nucleotide sequence ID" value="NZ_CH672427.1"/>
</dbReference>
<comment type="caution">
    <text evidence="7">The sequence shown here is derived from an EMBL/GenBank/DDBJ whole genome shotgun (WGS) entry which is preliminary data.</text>
</comment>
<dbReference type="GO" id="GO:0160206">
    <property type="term" value="F:tRNA (cytidine(32)/uridine(32)-2'-O)-methyltransferase activity"/>
    <property type="evidence" value="ECO:0007669"/>
    <property type="project" value="UniProtKB-EC"/>
</dbReference>
<proteinExistence type="inferred from homology"/>
<evidence type="ECO:0000313" key="8">
    <source>
        <dbReference type="Proteomes" id="UP000003374"/>
    </source>
</evidence>
<dbReference type="CDD" id="cd18093">
    <property type="entry name" value="SpoU-like_TrmJ"/>
    <property type="match status" value="1"/>
</dbReference>
<dbReference type="PANTHER" id="PTHR42786">
    <property type="entry name" value="TRNA/RRNA METHYLTRANSFERASE"/>
    <property type="match status" value="1"/>
</dbReference>
<reference evidence="7 8" key="1">
    <citation type="submission" date="2006-02" db="EMBL/GenBank/DDBJ databases">
        <authorList>
            <person name="Waterbury J."/>
            <person name="Ferriera S."/>
            <person name="Johnson J."/>
            <person name="Kravitz S."/>
            <person name="Halpern A."/>
            <person name="Remington K."/>
            <person name="Beeson K."/>
            <person name="Tran B."/>
            <person name="Rogers Y.-H."/>
            <person name="Friedman R."/>
            <person name="Venter J.C."/>
        </authorList>
    </citation>
    <scope>NUCLEOTIDE SEQUENCE [LARGE SCALE GENOMIC DNA]</scope>
    <source>
        <strain evidence="7 8">Nb-231</strain>
    </source>
</reference>
<dbReference type="EC" id="2.1.1.200" evidence="5"/>
<accession>A4BSU5</accession>
<keyword evidence="2 5" id="KW-0489">Methyltransferase</keyword>
<dbReference type="PIRSF" id="PIRSF004808">
    <property type="entry name" value="LasT"/>
    <property type="match status" value="1"/>
</dbReference>
<keyword evidence="8" id="KW-1185">Reference proteome</keyword>
<dbReference type="InterPro" id="IPR001537">
    <property type="entry name" value="SpoU_MeTrfase"/>
</dbReference>
<keyword evidence="5" id="KW-0819">tRNA processing</keyword>
<keyword evidence="3 7" id="KW-0808">Transferase</keyword>
<dbReference type="PANTHER" id="PTHR42786:SF2">
    <property type="entry name" value="TRNA (CYTIDINE_URIDINE-2'-O-)-METHYLTRANSFERASE TRMJ"/>
    <property type="match status" value="1"/>
</dbReference>
<keyword evidence="4 5" id="KW-0949">S-adenosyl-L-methionine</keyword>
<organism evidence="7 8">
    <name type="scientific">Nitrococcus mobilis Nb-231</name>
    <dbReference type="NCBI Taxonomy" id="314278"/>
    <lineage>
        <taxon>Bacteria</taxon>
        <taxon>Pseudomonadati</taxon>
        <taxon>Pseudomonadota</taxon>
        <taxon>Gammaproteobacteria</taxon>
        <taxon>Chromatiales</taxon>
        <taxon>Ectothiorhodospiraceae</taxon>
        <taxon>Nitrococcus</taxon>
    </lineage>
</organism>
<evidence type="ECO:0000259" key="6">
    <source>
        <dbReference type="Pfam" id="PF00588"/>
    </source>
</evidence>
<dbReference type="GO" id="GO:0005829">
    <property type="term" value="C:cytosol"/>
    <property type="evidence" value="ECO:0007669"/>
    <property type="project" value="TreeGrafter"/>
</dbReference>
<dbReference type="Pfam" id="PF00588">
    <property type="entry name" value="SpoU_methylase"/>
    <property type="match status" value="1"/>
</dbReference>
<comment type="subcellular location">
    <subcellularLocation>
        <location evidence="5">Cytoplasm</location>
    </subcellularLocation>
</comment>
<evidence type="ECO:0000256" key="3">
    <source>
        <dbReference type="ARBA" id="ARBA00022679"/>
    </source>
</evidence>
<comment type="catalytic activity">
    <reaction evidence="5">
        <text>uridine(32) in tRNA + S-adenosyl-L-methionine = 2'-O-methyluridine(32) in tRNA + S-adenosyl-L-homocysteine + H(+)</text>
        <dbReference type="Rhea" id="RHEA:42936"/>
        <dbReference type="Rhea" id="RHEA-COMP:10107"/>
        <dbReference type="Rhea" id="RHEA-COMP:10290"/>
        <dbReference type="ChEBI" id="CHEBI:15378"/>
        <dbReference type="ChEBI" id="CHEBI:57856"/>
        <dbReference type="ChEBI" id="CHEBI:59789"/>
        <dbReference type="ChEBI" id="CHEBI:65315"/>
        <dbReference type="ChEBI" id="CHEBI:74478"/>
        <dbReference type="EC" id="2.1.1.200"/>
    </reaction>
</comment>
<dbReference type="Gene3D" id="3.40.1280.10">
    <property type="match status" value="1"/>
</dbReference>
<evidence type="ECO:0000256" key="4">
    <source>
        <dbReference type="ARBA" id="ARBA00022691"/>
    </source>
</evidence>
<gene>
    <name evidence="5" type="primary">trmJ</name>
    <name evidence="7" type="ORF">NB231_00670</name>
</gene>
<dbReference type="GO" id="GO:0002128">
    <property type="term" value="P:tRNA nucleoside ribose methylation"/>
    <property type="evidence" value="ECO:0007669"/>
    <property type="project" value="TreeGrafter"/>
</dbReference>
<dbReference type="Proteomes" id="UP000003374">
    <property type="component" value="Unassembled WGS sequence"/>
</dbReference>
<dbReference type="GO" id="GO:0106339">
    <property type="term" value="F:tRNA (cytidine(32)-2'-O)-methyltransferase activity"/>
    <property type="evidence" value="ECO:0007669"/>
    <property type="project" value="RHEA"/>
</dbReference>
<protein>
    <recommendedName>
        <fullName evidence="5">tRNA (cytidine/uridine-2'-O-)-methyltransferase TrmJ</fullName>
        <ecNumber evidence="5">2.1.1.200</ecNumber>
    </recommendedName>
    <alternativeName>
        <fullName evidence="5">tRNA (cytidine(32)/uridine(32)-2'-O)-methyltransferase</fullName>
    </alternativeName>
    <alternativeName>
        <fullName evidence="5">tRNA Cm32/Um32 methyltransferase</fullName>
    </alternativeName>
</protein>
<comment type="catalytic activity">
    <reaction evidence="5">
        <text>cytidine(32) in tRNA + S-adenosyl-L-methionine = 2'-O-methylcytidine(32) in tRNA + S-adenosyl-L-homocysteine + H(+)</text>
        <dbReference type="Rhea" id="RHEA:42932"/>
        <dbReference type="Rhea" id="RHEA-COMP:10288"/>
        <dbReference type="Rhea" id="RHEA-COMP:10289"/>
        <dbReference type="ChEBI" id="CHEBI:15378"/>
        <dbReference type="ChEBI" id="CHEBI:57856"/>
        <dbReference type="ChEBI" id="CHEBI:59789"/>
        <dbReference type="ChEBI" id="CHEBI:74495"/>
        <dbReference type="ChEBI" id="CHEBI:82748"/>
        <dbReference type="EC" id="2.1.1.200"/>
    </reaction>
</comment>
<dbReference type="InterPro" id="IPR029028">
    <property type="entry name" value="Alpha/beta_knot_MTases"/>
</dbReference>
<dbReference type="InterPro" id="IPR029026">
    <property type="entry name" value="tRNA_m1G_MTases_N"/>
</dbReference>
<dbReference type="OrthoDB" id="9806346at2"/>